<keyword evidence="5" id="KW-1185">Reference proteome</keyword>
<evidence type="ECO:0000313" key="4">
    <source>
        <dbReference type="EMBL" id="GGZ65570.1"/>
    </source>
</evidence>
<dbReference type="InterPro" id="IPR011249">
    <property type="entry name" value="Metalloenz_LuxS/M16"/>
</dbReference>
<evidence type="ECO:0000259" key="2">
    <source>
        <dbReference type="Pfam" id="PF00675"/>
    </source>
</evidence>
<feature type="signal peptide" evidence="1">
    <location>
        <begin position="1"/>
        <end position="21"/>
    </location>
</feature>
<evidence type="ECO:0000256" key="1">
    <source>
        <dbReference type="SAM" id="SignalP"/>
    </source>
</evidence>
<organism evidence="4 5">
    <name type="scientific">Cognatilysobacter xinjiangensis</name>
    <dbReference type="NCBI Taxonomy" id="546892"/>
    <lineage>
        <taxon>Bacteria</taxon>
        <taxon>Pseudomonadati</taxon>
        <taxon>Pseudomonadota</taxon>
        <taxon>Gammaproteobacteria</taxon>
        <taxon>Lysobacterales</taxon>
        <taxon>Lysobacteraceae</taxon>
        <taxon>Cognatilysobacter</taxon>
    </lineage>
</organism>
<reference evidence="5" key="1">
    <citation type="journal article" date="2019" name="Int. J. Syst. Evol. Microbiol.">
        <title>The Global Catalogue of Microorganisms (GCM) 10K type strain sequencing project: providing services to taxonomists for standard genome sequencing and annotation.</title>
        <authorList>
            <consortium name="The Broad Institute Genomics Platform"/>
            <consortium name="The Broad Institute Genome Sequencing Center for Infectious Disease"/>
            <person name="Wu L."/>
            <person name="Ma J."/>
        </authorList>
    </citation>
    <scope>NUCLEOTIDE SEQUENCE [LARGE SCALE GENOMIC DNA]</scope>
    <source>
        <strain evidence="5">KCTC 22558</strain>
    </source>
</reference>
<feature type="chain" id="PRO_5045708953" evidence="1">
    <location>
        <begin position="22"/>
        <end position="471"/>
    </location>
</feature>
<dbReference type="PANTHER" id="PTHR11851">
    <property type="entry name" value="METALLOPROTEASE"/>
    <property type="match status" value="1"/>
</dbReference>
<comment type="caution">
    <text evidence="4">The sequence shown here is derived from an EMBL/GenBank/DDBJ whole genome shotgun (WGS) entry which is preliminary data.</text>
</comment>
<dbReference type="SUPFAM" id="SSF63411">
    <property type="entry name" value="LuxS/MPP-like metallohydrolase"/>
    <property type="match status" value="2"/>
</dbReference>
<sequence>MKNLNLLAAALTIALAGNAVAGPKAELPKELPPYAPERPLPVPQIDKATLANGLEVWIVPRSGLPRVDAVLAVRNAGLAADDAQHPGFATLLAGLLAEGTAKRDSRAIAETAQGLGGGIGAMANADGILLSGNALVSHAPDMIALLGEVARTPSFPENEVRLAQANALQGLKAAEAQPGFKAERALGQVIYGDHPYARTQPTEAAITSVTPQMLRAAHAQRFRPDRALLVLTGPISRADAMRAVEAAFGSWSAIGEPLPDTPPAVRNAKPQRVLVQRDGSVQSAIRIGRPGIAATDADWAPLQLAGTVLGGGFSSRLMQNLREEKGYTYGARGGIGPLRQGGRISASADVRNEVTGAAIKEFMAEYARLGSEPVPAQELEDTKRYVAGGYLLNNQMQAAVASTLAGNWLVGVPAEFLGEYVPKVRAVDAAQVQAMARKYLDPKDQSIVVVGDSKAIAEQLAPYGTFDVRAK</sequence>
<dbReference type="InterPro" id="IPR050361">
    <property type="entry name" value="MPP/UQCRC_Complex"/>
</dbReference>
<accession>A0ABQ3C8G6</accession>
<dbReference type="Pfam" id="PF00675">
    <property type="entry name" value="Peptidase_M16"/>
    <property type="match status" value="1"/>
</dbReference>
<keyword evidence="1" id="KW-0732">Signal</keyword>
<dbReference type="InterPro" id="IPR011765">
    <property type="entry name" value="Pept_M16_N"/>
</dbReference>
<dbReference type="Gene3D" id="3.30.830.10">
    <property type="entry name" value="Metalloenzyme, LuxS/M16 peptidase-like"/>
    <property type="match status" value="2"/>
</dbReference>
<name>A0ABQ3C8G6_9GAMM</name>
<dbReference type="Pfam" id="PF05193">
    <property type="entry name" value="Peptidase_M16_C"/>
    <property type="match status" value="1"/>
</dbReference>
<dbReference type="RefSeq" id="WP_189449362.1">
    <property type="nucleotide sequence ID" value="NZ_BMXY01000002.1"/>
</dbReference>
<dbReference type="EMBL" id="BMXY01000002">
    <property type="protein sequence ID" value="GGZ65570.1"/>
    <property type="molecule type" value="Genomic_DNA"/>
</dbReference>
<proteinExistence type="predicted"/>
<feature type="domain" description="Peptidase M16 N-terminal" evidence="2">
    <location>
        <begin position="75"/>
        <end position="197"/>
    </location>
</feature>
<dbReference type="InterPro" id="IPR007863">
    <property type="entry name" value="Peptidase_M16_C"/>
</dbReference>
<evidence type="ECO:0000259" key="3">
    <source>
        <dbReference type="Pfam" id="PF05193"/>
    </source>
</evidence>
<dbReference type="PANTHER" id="PTHR11851:SF224">
    <property type="entry name" value="PROCESSING PROTEASE"/>
    <property type="match status" value="1"/>
</dbReference>
<dbReference type="Proteomes" id="UP000643403">
    <property type="component" value="Unassembled WGS sequence"/>
</dbReference>
<gene>
    <name evidence="4" type="ORF">GCM10008101_19390</name>
</gene>
<feature type="domain" description="Peptidase M16 C-terminal" evidence="3">
    <location>
        <begin position="208"/>
        <end position="384"/>
    </location>
</feature>
<protein>
    <submittedName>
        <fullName evidence="4">Peptidase M16</fullName>
    </submittedName>
</protein>
<evidence type="ECO:0000313" key="5">
    <source>
        <dbReference type="Proteomes" id="UP000643403"/>
    </source>
</evidence>